<dbReference type="Gene3D" id="1.20.1290.10">
    <property type="entry name" value="AhpD-like"/>
    <property type="match status" value="1"/>
</dbReference>
<feature type="domain" description="HTH merR-type" evidence="16">
    <location>
        <begin position="1"/>
        <end position="69"/>
    </location>
</feature>
<evidence type="ECO:0000256" key="4">
    <source>
        <dbReference type="ARBA" id="ARBA00022630"/>
    </source>
</evidence>
<reference evidence="18" key="2">
    <citation type="submission" date="2024-04" db="EMBL/GenBank/DDBJ databases">
        <authorList>
            <person name="Chen Y."/>
            <person name="Shah S."/>
            <person name="Dougan E. K."/>
            <person name="Thang M."/>
            <person name="Chan C."/>
        </authorList>
    </citation>
    <scope>NUCLEOTIDE SEQUENCE [LARGE SCALE GENOMIC DNA]</scope>
</reference>
<evidence type="ECO:0000256" key="2">
    <source>
        <dbReference type="ARBA" id="ARBA00004141"/>
    </source>
</evidence>
<dbReference type="Pfam" id="PF01207">
    <property type="entry name" value="Dus"/>
    <property type="match status" value="1"/>
</dbReference>
<keyword evidence="5" id="KW-0288">FMN</keyword>
<evidence type="ECO:0000256" key="10">
    <source>
        <dbReference type="ARBA" id="ARBA00022989"/>
    </source>
</evidence>
<comment type="cofactor">
    <cofactor evidence="1">
        <name>FMN</name>
        <dbReference type="ChEBI" id="CHEBI:58210"/>
    </cofactor>
</comment>
<evidence type="ECO:0000256" key="6">
    <source>
        <dbReference type="ARBA" id="ARBA00022692"/>
    </source>
</evidence>
<dbReference type="NCBIfam" id="NF008774">
    <property type="entry name" value="PRK11815.1"/>
    <property type="match status" value="1"/>
</dbReference>
<dbReference type="GO" id="GO:0017150">
    <property type="term" value="F:tRNA dihydrouridine synthase activity"/>
    <property type="evidence" value="ECO:0007669"/>
    <property type="project" value="InterPro"/>
</dbReference>
<dbReference type="InterPro" id="IPR029032">
    <property type="entry name" value="AhpD-like"/>
</dbReference>
<name>A0A9P1DCR1_9DINO</name>
<dbReference type="GO" id="GO:0003677">
    <property type="term" value="F:DNA binding"/>
    <property type="evidence" value="ECO:0007669"/>
    <property type="project" value="InterPro"/>
</dbReference>
<dbReference type="GO" id="GO:0016020">
    <property type="term" value="C:membrane"/>
    <property type="evidence" value="ECO:0007669"/>
    <property type="project" value="UniProtKB-SubCell"/>
</dbReference>
<gene>
    <name evidence="17" type="ORF">C1SCF055_LOCUS32268</name>
</gene>
<dbReference type="SUPFAM" id="SSF51395">
    <property type="entry name" value="FMN-linked oxidoreductases"/>
    <property type="match status" value="1"/>
</dbReference>
<dbReference type="Pfam" id="PF00376">
    <property type="entry name" value="MerR"/>
    <property type="match status" value="1"/>
</dbReference>
<evidence type="ECO:0000256" key="8">
    <source>
        <dbReference type="ARBA" id="ARBA00022857"/>
    </source>
</evidence>
<feature type="transmembrane region" description="Helical" evidence="15">
    <location>
        <begin position="674"/>
        <end position="695"/>
    </location>
</feature>
<accession>A0A9P1DCR1</accession>
<dbReference type="GO" id="GO:0006355">
    <property type="term" value="P:regulation of DNA-templated transcription"/>
    <property type="evidence" value="ECO:0007669"/>
    <property type="project" value="InterPro"/>
</dbReference>
<sequence length="861" mass="93547">MKIGELAKRSGLTAHTIRYYERIGLLPFADRDAGGRRDYDASILVWIDFLDRLKTTGMPIREMLRYAALREEGEHTGPERRRILEAHREQVRAHMADLQACLLVLDTKIDTYVEESRLERGQRALEAIDGKAGRNVIEALADIAPDFATYLFEFPFGDIYSRPGLSLRDREIATIAALAAMGTAPPQLKVHIEAGLNVGLSREEITEILMQMAVYAGFPAALNGLFAAKEVYALREGSPGFSLGSRSEVRSLRRCSLMKSKMKKYQSYKISVAPMMEWTDRFCRAFHRQLSGNALLYTEMVAGAAVIHGDRQRLLGFRDLEHPVACQLGGSDPKELAEAARIVADFGYDEINLNVGCPSDRVQSGRFGACLMREPDLVGECVSAMKAVVSVPVTVKCRIGVDDQDPEPALDAMADRVVEAGVDALWVHARKAWLKGLSPKENRDIPPLDHDRVYRLKQRLPGLYIGINGGIADLDEAEAHLAHVDGVMLGRAAYHDPWVLARVDSRFHGEEDPVLDRDEAIERFRPIVEEELAKGARANQLMRHMLGLYHGVPGARAWRRRLTVDAVRPGAGIEVLDAAIAEIGRGGLDKSGEVIGLAFALLASGAVAGLLAGVFGIGGGAVLVPVLFQFLTWLGVDESVRMHVSVATSLGIIVPTSIRSFLAHKKRGAADLELLKSWIIPVPAGAIVASFVAAYVSGDELKAIFAGIAVAVGLRMLLNRESWRLGSDIPGNPVRAICGMLIGFFSTLMGIGGGVMNNTFMTLFGRPIHQAVATSSGTGVLISIPGVIGLVWAGWGHPDLPAFSLGYVNLLGVALIIPITTFAAPFGVKIAHALPKRALEIFFGLFLLSVAARFAWSLWAG</sequence>
<reference evidence="17" key="1">
    <citation type="submission" date="2022-10" db="EMBL/GenBank/DDBJ databases">
        <authorList>
            <person name="Chen Y."/>
            <person name="Dougan E. K."/>
            <person name="Chan C."/>
            <person name="Rhodes N."/>
            <person name="Thang M."/>
        </authorList>
    </citation>
    <scope>NUCLEOTIDE SEQUENCE</scope>
</reference>
<dbReference type="HAMAP" id="MF_02041">
    <property type="entry name" value="DusA_subfam"/>
    <property type="match status" value="1"/>
</dbReference>
<dbReference type="InterPro" id="IPR009061">
    <property type="entry name" value="DNA-bd_dom_put_sf"/>
</dbReference>
<dbReference type="GO" id="GO:0051920">
    <property type="term" value="F:peroxiredoxin activity"/>
    <property type="evidence" value="ECO:0007669"/>
    <property type="project" value="InterPro"/>
</dbReference>
<dbReference type="InterPro" id="IPR013785">
    <property type="entry name" value="Aldolase_TIM"/>
</dbReference>
<dbReference type="GO" id="GO:0050660">
    <property type="term" value="F:flavin adenine dinucleotide binding"/>
    <property type="evidence" value="ECO:0007669"/>
    <property type="project" value="InterPro"/>
</dbReference>
<comment type="caution">
    <text evidence="17">The sequence shown here is derived from an EMBL/GenBank/DDBJ whole genome shotgun (WGS) entry which is preliminary data.</text>
</comment>
<dbReference type="Pfam" id="PF02627">
    <property type="entry name" value="CMD"/>
    <property type="match status" value="1"/>
</dbReference>
<dbReference type="InterPro" id="IPR015358">
    <property type="entry name" value="Tscrpt_reg_MerR_DNA-bd"/>
</dbReference>
<dbReference type="Gene3D" id="1.20.120.1460">
    <property type="match status" value="1"/>
</dbReference>
<evidence type="ECO:0000313" key="18">
    <source>
        <dbReference type="EMBL" id="CAL1160024.1"/>
    </source>
</evidence>
<evidence type="ECO:0000256" key="7">
    <source>
        <dbReference type="ARBA" id="ARBA00022694"/>
    </source>
</evidence>
<dbReference type="PANTHER" id="PTHR42907:SF1">
    <property type="entry name" value="FMN-LINKED OXIDOREDUCTASES SUPERFAMILY PROTEIN"/>
    <property type="match status" value="1"/>
</dbReference>
<dbReference type="SUPFAM" id="SSF69118">
    <property type="entry name" value="AhpD-like"/>
    <property type="match status" value="1"/>
</dbReference>
<dbReference type="PRINTS" id="PR00040">
    <property type="entry name" value="HTHMERR"/>
</dbReference>
<dbReference type="EMBL" id="CAMXCT010003872">
    <property type="protein sequence ID" value="CAI4006649.1"/>
    <property type="molecule type" value="Genomic_DNA"/>
</dbReference>
<evidence type="ECO:0000256" key="15">
    <source>
        <dbReference type="SAM" id="Phobius"/>
    </source>
</evidence>
<dbReference type="EMBL" id="CAMXCT030003872">
    <property type="protein sequence ID" value="CAL4793961.1"/>
    <property type="molecule type" value="Genomic_DNA"/>
</dbReference>
<protein>
    <submittedName>
        <fullName evidence="19">tRNA-dihydrouridine(20/20a) synthase (U20-specific dihydrouridine synthase) (U20-specific Dus) (tRNA-dihydrouridine synthase A)</fullName>
    </submittedName>
</protein>
<evidence type="ECO:0000256" key="3">
    <source>
        <dbReference type="ARBA" id="ARBA00022555"/>
    </source>
</evidence>
<keyword evidence="9" id="KW-0694">RNA-binding</keyword>
<dbReference type="InterPro" id="IPR018517">
    <property type="entry name" value="tRNA_hU_synthase_CS"/>
</dbReference>
<evidence type="ECO:0000256" key="1">
    <source>
        <dbReference type="ARBA" id="ARBA00001917"/>
    </source>
</evidence>
<keyword evidence="14" id="KW-0804">Transcription</keyword>
<keyword evidence="13 15" id="KW-0472">Membrane</keyword>
<evidence type="ECO:0000313" key="20">
    <source>
        <dbReference type="Proteomes" id="UP001152797"/>
    </source>
</evidence>
<dbReference type="SUPFAM" id="SSF46955">
    <property type="entry name" value="Putative DNA-binding domain"/>
    <property type="match status" value="1"/>
</dbReference>
<evidence type="ECO:0000256" key="12">
    <source>
        <dbReference type="ARBA" id="ARBA00023015"/>
    </source>
</evidence>
<dbReference type="CDD" id="cd01109">
    <property type="entry name" value="HTH_YyaN"/>
    <property type="match status" value="1"/>
</dbReference>
<evidence type="ECO:0000256" key="13">
    <source>
        <dbReference type="ARBA" id="ARBA00023136"/>
    </source>
</evidence>
<feature type="transmembrane region" description="Helical" evidence="15">
    <location>
        <begin position="701"/>
        <end position="718"/>
    </location>
</feature>
<dbReference type="OrthoDB" id="45486at2759"/>
<organism evidence="17">
    <name type="scientific">Cladocopium goreaui</name>
    <dbReference type="NCBI Taxonomy" id="2562237"/>
    <lineage>
        <taxon>Eukaryota</taxon>
        <taxon>Sar</taxon>
        <taxon>Alveolata</taxon>
        <taxon>Dinophyceae</taxon>
        <taxon>Suessiales</taxon>
        <taxon>Symbiodiniaceae</taxon>
        <taxon>Cladocopium</taxon>
    </lineage>
</organism>
<comment type="subcellular location">
    <subcellularLocation>
        <location evidence="2">Membrane</location>
        <topology evidence="2">Multi-pass membrane protein</topology>
    </subcellularLocation>
</comment>
<keyword evidence="20" id="KW-1185">Reference proteome</keyword>
<dbReference type="CDD" id="cd02801">
    <property type="entry name" value="DUS_like_FMN"/>
    <property type="match status" value="1"/>
</dbReference>
<keyword evidence="10 15" id="KW-1133">Transmembrane helix</keyword>
<dbReference type="InterPro" id="IPR003779">
    <property type="entry name" value="CMD-like"/>
</dbReference>
<dbReference type="PROSITE" id="PS01136">
    <property type="entry name" value="UPF0034"/>
    <property type="match status" value="1"/>
</dbReference>
<dbReference type="GO" id="GO:0000049">
    <property type="term" value="F:tRNA binding"/>
    <property type="evidence" value="ECO:0007669"/>
    <property type="project" value="UniProtKB-KW"/>
</dbReference>
<evidence type="ECO:0000256" key="9">
    <source>
        <dbReference type="ARBA" id="ARBA00022884"/>
    </source>
</evidence>
<dbReference type="NCBIfam" id="TIGR00742">
    <property type="entry name" value="yjbN"/>
    <property type="match status" value="1"/>
</dbReference>
<feature type="transmembrane region" description="Helical" evidence="15">
    <location>
        <begin position="595"/>
        <end position="628"/>
    </location>
</feature>
<keyword evidence="3" id="KW-0820">tRNA-binding</keyword>
<feature type="transmembrane region" description="Helical" evidence="15">
    <location>
        <begin position="838"/>
        <end position="859"/>
    </location>
</feature>
<dbReference type="Gene3D" id="1.10.1660.10">
    <property type="match status" value="1"/>
</dbReference>
<feature type="transmembrane region" description="Helical" evidence="15">
    <location>
        <begin position="771"/>
        <end position="795"/>
    </location>
</feature>
<evidence type="ECO:0000313" key="19">
    <source>
        <dbReference type="EMBL" id="CAL4793961.1"/>
    </source>
</evidence>
<keyword evidence="4" id="KW-0285">Flavoprotein</keyword>
<dbReference type="Pfam" id="PF09278">
    <property type="entry name" value="MerR-DNA-bind"/>
    <property type="match status" value="1"/>
</dbReference>
<keyword evidence="6 15" id="KW-0812">Transmembrane</keyword>
<dbReference type="AlphaFoldDB" id="A0A9P1DCR1"/>
<feature type="transmembrane region" description="Helical" evidence="15">
    <location>
        <begin position="640"/>
        <end position="662"/>
    </location>
</feature>
<dbReference type="EMBL" id="CAMXCT020003872">
    <property type="protein sequence ID" value="CAL1160024.1"/>
    <property type="molecule type" value="Genomic_DNA"/>
</dbReference>
<dbReference type="PANTHER" id="PTHR42907">
    <property type="entry name" value="FMN-LINKED OXIDOREDUCTASES SUPERFAMILY PROTEIN"/>
    <property type="match status" value="1"/>
</dbReference>
<keyword evidence="8" id="KW-0521">NADP</keyword>
<keyword evidence="12" id="KW-0805">Transcription regulation</keyword>
<dbReference type="PROSITE" id="PS50937">
    <property type="entry name" value="HTH_MERR_2"/>
    <property type="match status" value="1"/>
</dbReference>
<evidence type="ECO:0000256" key="14">
    <source>
        <dbReference type="ARBA" id="ARBA00023163"/>
    </source>
</evidence>
<dbReference type="InterPro" id="IPR004653">
    <property type="entry name" value="DusA"/>
</dbReference>
<evidence type="ECO:0000259" key="16">
    <source>
        <dbReference type="PROSITE" id="PS50937"/>
    </source>
</evidence>
<dbReference type="PROSITE" id="PS00552">
    <property type="entry name" value="HTH_MERR_1"/>
    <property type="match status" value="1"/>
</dbReference>
<proteinExistence type="inferred from homology"/>
<evidence type="ECO:0000256" key="11">
    <source>
        <dbReference type="ARBA" id="ARBA00023002"/>
    </source>
</evidence>
<feature type="transmembrane region" description="Helical" evidence="15">
    <location>
        <begin position="807"/>
        <end position="826"/>
    </location>
</feature>
<dbReference type="Pfam" id="PF01925">
    <property type="entry name" value="TauE"/>
    <property type="match status" value="1"/>
</dbReference>
<dbReference type="InterPro" id="IPR035587">
    <property type="entry name" value="DUS-like_FMN-bd"/>
</dbReference>
<dbReference type="Gene3D" id="3.20.20.70">
    <property type="entry name" value="Aldolase class I"/>
    <property type="match status" value="1"/>
</dbReference>
<keyword evidence="11" id="KW-0560">Oxidoreductase</keyword>
<dbReference type="SMART" id="SM00422">
    <property type="entry name" value="HTH_MERR"/>
    <property type="match status" value="1"/>
</dbReference>
<evidence type="ECO:0000256" key="5">
    <source>
        <dbReference type="ARBA" id="ARBA00022643"/>
    </source>
</evidence>
<evidence type="ECO:0000313" key="17">
    <source>
        <dbReference type="EMBL" id="CAI4006649.1"/>
    </source>
</evidence>
<keyword evidence="7" id="KW-0819">tRNA processing</keyword>
<dbReference type="Proteomes" id="UP001152797">
    <property type="component" value="Unassembled WGS sequence"/>
</dbReference>
<dbReference type="InterPro" id="IPR000551">
    <property type="entry name" value="MerR-type_HTH_dom"/>
</dbReference>
<dbReference type="InterPro" id="IPR002781">
    <property type="entry name" value="TM_pro_TauE-like"/>
</dbReference>